<dbReference type="GO" id="GO:0046872">
    <property type="term" value="F:metal ion binding"/>
    <property type="evidence" value="ECO:0007669"/>
    <property type="project" value="UniProtKB-KW"/>
</dbReference>
<keyword evidence="3" id="KW-0813">Transport</keyword>
<feature type="binding site" evidence="12">
    <location>
        <position position="109"/>
    </location>
    <ligand>
        <name>K(+)</name>
        <dbReference type="ChEBI" id="CHEBI:29103"/>
    </ligand>
</feature>
<keyword evidence="12" id="KW-0479">Metal-binding</keyword>
<feature type="transmembrane region" description="Helical" evidence="13">
    <location>
        <begin position="329"/>
        <end position="347"/>
    </location>
</feature>
<evidence type="ECO:0000256" key="1">
    <source>
        <dbReference type="ARBA" id="ARBA00004429"/>
    </source>
</evidence>
<dbReference type="InterPro" id="IPR004772">
    <property type="entry name" value="TrkH"/>
</dbReference>
<keyword evidence="11 13" id="KW-0472">Membrane</keyword>
<reference evidence="14" key="1">
    <citation type="journal article" date="2021" name="PeerJ">
        <title>Extensive microbial diversity within the chicken gut microbiome revealed by metagenomics and culture.</title>
        <authorList>
            <person name="Gilroy R."/>
            <person name="Ravi A."/>
            <person name="Getino M."/>
            <person name="Pursley I."/>
            <person name="Horton D.L."/>
            <person name="Alikhan N.F."/>
            <person name="Baker D."/>
            <person name="Gharbi K."/>
            <person name="Hall N."/>
            <person name="Watson M."/>
            <person name="Adriaenssens E.M."/>
            <person name="Foster-Nyarko E."/>
            <person name="Jarju S."/>
            <person name="Secka A."/>
            <person name="Antonio M."/>
            <person name="Oren A."/>
            <person name="Chaudhuri R.R."/>
            <person name="La Ragione R."/>
            <person name="Hildebrand F."/>
            <person name="Pallen M.J."/>
        </authorList>
    </citation>
    <scope>NUCLEOTIDE SEQUENCE</scope>
    <source>
        <strain evidence="14">ChiGjej4B4-12881</strain>
    </source>
</reference>
<feature type="transmembrane region" description="Helical" evidence="13">
    <location>
        <begin position="67"/>
        <end position="89"/>
    </location>
</feature>
<evidence type="ECO:0000313" key="15">
    <source>
        <dbReference type="Proteomes" id="UP000886780"/>
    </source>
</evidence>
<name>A0A9D1W4B7_9FIRM</name>
<protein>
    <submittedName>
        <fullName evidence="14">TrkH family potassium uptake protein</fullName>
    </submittedName>
</protein>
<keyword evidence="8 12" id="KW-0630">Potassium</keyword>
<keyword evidence="4" id="KW-1003">Cell membrane</keyword>
<evidence type="ECO:0000256" key="12">
    <source>
        <dbReference type="PIRSR" id="PIRSR006247-1"/>
    </source>
</evidence>
<feature type="transmembrane region" description="Helical" evidence="13">
    <location>
        <begin position="181"/>
        <end position="200"/>
    </location>
</feature>
<evidence type="ECO:0000256" key="3">
    <source>
        <dbReference type="ARBA" id="ARBA00022448"/>
    </source>
</evidence>
<evidence type="ECO:0000256" key="13">
    <source>
        <dbReference type="SAM" id="Phobius"/>
    </source>
</evidence>
<keyword evidence="10" id="KW-0406">Ion transport</keyword>
<feature type="binding site" evidence="12">
    <location>
        <position position="110"/>
    </location>
    <ligand>
        <name>K(+)</name>
        <dbReference type="ChEBI" id="CHEBI:29103"/>
    </ligand>
</feature>
<dbReference type="AlphaFoldDB" id="A0A9D1W4B7"/>
<gene>
    <name evidence="14" type="ORF">IAA28_06130</name>
</gene>
<dbReference type="GO" id="GO:0015379">
    <property type="term" value="F:potassium:chloride symporter activity"/>
    <property type="evidence" value="ECO:0007669"/>
    <property type="project" value="InterPro"/>
</dbReference>
<accession>A0A9D1W4B7</accession>
<comment type="subcellular location">
    <subcellularLocation>
        <location evidence="1">Cell inner membrane</location>
        <topology evidence="1">Multi-pass membrane protein</topology>
    </subcellularLocation>
</comment>
<evidence type="ECO:0000256" key="6">
    <source>
        <dbReference type="ARBA" id="ARBA00022538"/>
    </source>
</evidence>
<proteinExistence type="inferred from homology"/>
<keyword evidence="7 13" id="KW-0812">Transmembrane</keyword>
<evidence type="ECO:0000256" key="11">
    <source>
        <dbReference type="ARBA" id="ARBA00023136"/>
    </source>
</evidence>
<evidence type="ECO:0000256" key="4">
    <source>
        <dbReference type="ARBA" id="ARBA00022475"/>
    </source>
</evidence>
<feature type="transmembrane region" description="Helical" evidence="13">
    <location>
        <begin position="452"/>
        <end position="471"/>
    </location>
</feature>
<feature type="transmembrane region" description="Helical" evidence="13">
    <location>
        <begin position="37"/>
        <end position="55"/>
    </location>
</feature>
<keyword evidence="6" id="KW-0633">Potassium transport</keyword>
<keyword evidence="9 13" id="KW-1133">Transmembrane helix</keyword>
<dbReference type="PANTHER" id="PTHR32024">
    <property type="entry name" value="TRK SYSTEM POTASSIUM UPTAKE PROTEIN TRKG-RELATED"/>
    <property type="match status" value="1"/>
</dbReference>
<evidence type="ECO:0000256" key="8">
    <source>
        <dbReference type="ARBA" id="ARBA00022958"/>
    </source>
</evidence>
<evidence type="ECO:0000256" key="7">
    <source>
        <dbReference type="ARBA" id="ARBA00022692"/>
    </source>
</evidence>
<reference evidence="14" key="2">
    <citation type="submission" date="2021-04" db="EMBL/GenBank/DDBJ databases">
        <authorList>
            <person name="Gilroy R."/>
        </authorList>
    </citation>
    <scope>NUCLEOTIDE SEQUENCE</scope>
    <source>
        <strain evidence="14">ChiGjej4B4-12881</strain>
    </source>
</reference>
<dbReference type="PANTHER" id="PTHR32024:SF2">
    <property type="entry name" value="TRK SYSTEM POTASSIUM UPTAKE PROTEIN TRKG-RELATED"/>
    <property type="match status" value="1"/>
</dbReference>
<dbReference type="PIRSF" id="PIRSF006247">
    <property type="entry name" value="TrkH"/>
    <property type="match status" value="1"/>
</dbReference>
<evidence type="ECO:0000256" key="2">
    <source>
        <dbReference type="ARBA" id="ARBA00009137"/>
    </source>
</evidence>
<feature type="binding site" evidence="12">
    <location>
        <position position="312"/>
    </location>
    <ligand>
        <name>K(+)</name>
        <dbReference type="ChEBI" id="CHEBI:29103"/>
    </ligand>
</feature>
<sequence>MNLGVIVYMLGWIMKVEGLLMLVPVLTAAVYREKEGFCYLAVAALCVLLGLFFSRKKPDTSVFFAREGFVTVSLGWVLLSVFGCLPFMLSGEIPRFVDAMYEIVSGFTTTGSSVVSQVEDLSKATLMWRSFSHWIGGMGILVFILAVLPMAGDYNMHIMRAESPGPSVGKLVPKIRVTAKLLYTIYFVMTLVMIGLLLLGRMPLFDSLCMSFGAAGTGGFSCRNSGQADYTSYQQMVIAVFMLMFGVNFNVYYLIVGKKFKEAFHCEELRGYLAIVAAAVVLIAINVHSLFASWGLSFHEAFFQVSSIITTTGYASADFDKWPEFSKCILILLMFVGSCAGSTGGGMKVSRVMMAFKEAKKEISSVVHPRSVKVIKYEGKPLSHDMLRSLNAFIILYFFIFFLSVLVVSLDGFDFATSFSAVAANLNNIGPGISGVGPMSNFGGLSDLSKTVLIFDMLAGRLELFPLLVLLSPGTWKQTWSALGNRRGRKGNLR</sequence>
<comment type="similarity">
    <text evidence="2">Belongs to the TrkH potassium transport family.</text>
</comment>
<dbReference type="Proteomes" id="UP000886780">
    <property type="component" value="Unassembled WGS sequence"/>
</dbReference>
<feature type="transmembrane region" description="Helical" evidence="13">
    <location>
        <begin position="269"/>
        <end position="291"/>
    </location>
</feature>
<feature type="binding site" evidence="12">
    <location>
        <position position="428"/>
    </location>
    <ligand>
        <name>K(+)</name>
        <dbReference type="ChEBI" id="CHEBI:29103"/>
    </ligand>
</feature>
<feature type="binding site" evidence="12">
    <location>
        <position position="311"/>
    </location>
    <ligand>
        <name>K(+)</name>
        <dbReference type="ChEBI" id="CHEBI:29103"/>
    </ligand>
</feature>
<dbReference type="Pfam" id="PF02386">
    <property type="entry name" value="TrkH"/>
    <property type="match status" value="1"/>
</dbReference>
<evidence type="ECO:0000313" key="14">
    <source>
        <dbReference type="EMBL" id="HIX52364.1"/>
    </source>
</evidence>
<feature type="transmembrane region" description="Helical" evidence="13">
    <location>
        <begin position="236"/>
        <end position="257"/>
    </location>
</feature>
<feature type="binding site" evidence="12">
    <location>
        <position position="218"/>
    </location>
    <ligand>
        <name>K(+)</name>
        <dbReference type="ChEBI" id="CHEBI:29103"/>
    </ligand>
</feature>
<organism evidence="14 15">
    <name type="scientific">Candidatus Lachnoclostridium stercoripullorum</name>
    <dbReference type="NCBI Taxonomy" id="2838635"/>
    <lineage>
        <taxon>Bacteria</taxon>
        <taxon>Bacillati</taxon>
        <taxon>Bacillota</taxon>
        <taxon>Clostridia</taxon>
        <taxon>Lachnospirales</taxon>
        <taxon>Lachnospiraceae</taxon>
    </lineage>
</organism>
<feature type="transmembrane region" description="Helical" evidence="13">
    <location>
        <begin position="12"/>
        <end position="31"/>
    </location>
</feature>
<feature type="transmembrane region" description="Helical" evidence="13">
    <location>
        <begin position="390"/>
        <end position="410"/>
    </location>
</feature>
<dbReference type="EMBL" id="DXEU01000108">
    <property type="protein sequence ID" value="HIX52364.1"/>
    <property type="molecule type" value="Genomic_DNA"/>
</dbReference>
<evidence type="ECO:0000256" key="10">
    <source>
        <dbReference type="ARBA" id="ARBA00023065"/>
    </source>
</evidence>
<keyword evidence="5" id="KW-0997">Cell inner membrane</keyword>
<comment type="caution">
    <text evidence="14">The sequence shown here is derived from an EMBL/GenBank/DDBJ whole genome shotgun (WGS) entry which is preliminary data.</text>
</comment>
<dbReference type="InterPro" id="IPR003445">
    <property type="entry name" value="Cat_transpt"/>
</dbReference>
<dbReference type="GO" id="GO:0005886">
    <property type="term" value="C:plasma membrane"/>
    <property type="evidence" value="ECO:0007669"/>
    <property type="project" value="UniProtKB-SubCell"/>
</dbReference>
<evidence type="ECO:0000256" key="9">
    <source>
        <dbReference type="ARBA" id="ARBA00022989"/>
    </source>
</evidence>
<feature type="transmembrane region" description="Helical" evidence="13">
    <location>
        <begin position="131"/>
        <end position="151"/>
    </location>
</feature>
<evidence type="ECO:0000256" key="5">
    <source>
        <dbReference type="ARBA" id="ARBA00022519"/>
    </source>
</evidence>